<sequence length="371" mass="38509">MNMVVSMQQTAAAAAGAVMVALALLGCGSEGGDPPGGTGGEGGAGGAQGEGGSADGGGGAGAQGGGGPWECVTLDLKPGEVGPGGVVALFRDDDLNWIESVEGSALSGEYVYFDADYQLRRVPVAGGPAETLGDLPSGWHSMVGDTLVWTEELSSQRNVRLLAAPATDLSASTVLAEDILPPRMLALDDTNAYYDQGDPQAIWKVALAGGSAPEVLVPSGHPLGMISHEGALYWLDFQTNQLERVPREGGTREPLAEVFFGGPMAAAGESVFWTDHSLHTVNRWRDGAAAIDVLHDIERVPNGDPTPSAIAVSGDTVYWLQGFGCVELWQVKTDGTGARRTASGFFLADGLSVDESHVFVIAQDAIYRVDR</sequence>
<evidence type="ECO:0000313" key="4">
    <source>
        <dbReference type="Proteomes" id="UP000075515"/>
    </source>
</evidence>
<evidence type="ECO:0000256" key="1">
    <source>
        <dbReference type="SAM" id="MobiDB-lite"/>
    </source>
</evidence>
<dbReference type="SUPFAM" id="SSF63825">
    <property type="entry name" value="YWTD domain"/>
    <property type="match status" value="1"/>
</dbReference>
<protein>
    <recommendedName>
        <fullName evidence="5">Secreted protein</fullName>
    </recommendedName>
</protein>
<evidence type="ECO:0000313" key="3">
    <source>
        <dbReference type="EMBL" id="KYF92202.1"/>
    </source>
</evidence>
<reference evidence="3 4" key="1">
    <citation type="submission" date="2014-02" db="EMBL/GenBank/DDBJ databases">
        <title>The small core and large imbalanced accessory genome model reveals a collaborative survival strategy of Sorangium cellulosum strains in nature.</title>
        <authorList>
            <person name="Han K."/>
            <person name="Peng R."/>
            <person name="Blom J."/>
            <person name="Li Y.-Z."/>
        </authorList>
    </citation>
    <scope>NUCLEOTIDE SEQUENCE [LARGE SCALE GENOMIC DNA]</scope>
    <source>
        <strain evidence="3 4">So0149</strain>
    </source>
</reference>
<accession>A0A150SI86</accession>
<name>A0A150SI86_SORCE</name>
<comment type="caution">
    <text evidence="3">The sequence shown here is derived from an EMBL/GenBank/DDBJ whole genome shotgun (WGS) entry which is preliminary data.</text>
</comment>
<evidence type="ECO:0008006" key="5">
    <source>
        <dbReference type="Google" id="ProtNLM"/>
    </source>
</evidence>
<keyword evidence="2" id="KW-0732">Signal</keyword>
<dbReference type="EMBL" id="JEMC01001957">
    <property type="protein sequence ID" value="KYF92202.1"/>
    <property type="molecule type" value="Genomic_DNA"/>
</dbReference>
<dbReference type="InterPro" id="IPR011042">
    <property type="entry name" value="6-blade_b-propeller_TolB-like"/>
</dbReference>
<organism evidence="3 4">
    <name type="scientific">Sorangium cellulosum</name>
    <name type="common">Polyangium cellulosum</name>
    <dbReference type="NCBI Taxonomy" id="56"/>
    <lineage>
        <taxon>Bacteria</taxon>
        <taxon>Pseudomonadati</taxon>
        <taxon>Myxococcota</taxon>
        <taxon>Polyangia</taxon>
        <taxon>Polyangiales</taxon>
        <taxon>Polyangiaceae</taxon>
        <taxon>Sorangium</taxon>
    </lineage>
</organism>
<dbReference type="Proteomes" id="UP000075515">
    <property type="component" value="Unassembled WGS sequence"/>
</dbReference>
<dbReference type="AlphaFoldDB" id="A0A150SI86"/>
<evidence type="ECO:0000256" key="2">
    <source>
        <dbReference type="SAM" id="SignalP"/>
    </source>
</evidence>
<proteinExistence type="predicted"/>
<gene>
    <name evidence="3" type="ORF">BE18_28835</name>
</gene>
<feature type="chain" id="PRO_5007568994" description="Secreted protein" evidence="2">
    <location>
        <begin position="24"/>
        <end position="371"/>
    </location>
</feature>
<dbReference type="Gene3D" id="2.120.10.30">
    <property type="entry name" value="TolB, C-terminal domain"/>
    <property type="match status" value="1"/>
</dbReference>
<feature type="region of interest" description="Disordered" evidence="1">
    <location>
        <begin position="32"/>
        <end position="65"/>
    </location>
</feature>
<feature type="signal peptide" evidence="2">
    <location>
        <begin position="1"/>
        <end position="23"/>
    </location>
</feature>